<feature type="compositionally biased region" description="Basic residues" evidence="1">
    <location>
        <begin position="374"/>
        <end position="383"/>
    </location>
</feature>
<dbReference type="Proteomes" id="UP000799437">
    <property type="component" value="Unassembled WGS sequence"/>
</dbReference>
<feature type="compositionally biased region" description="Basic and acidic residues" evidence="1">
    <location>
        <begin position="341"/>
        <end position="361"/>
    </location>
</feature>
<gene>
    <name evidence="2" type="ORF">EJ05DRAFT_489680</name>
</gene>
<reference evidence="2" key="1">
    <citation type="journal article" date="2020" name="Stud. Mycol.">
        <title>101 Dothideomycetes genomes: a test case for predicting lifestyles and emergence of pathogens.</title>
        <authorList>
            <person name="Haridas S."/>
            <person name="Albert R."/>
            <person name="Binder M."/>
            <person name="Bloem J."/>
            <person name="Labutti K."/>
            <person name="Salamov A."/>
            <person name="Andreopoulos B."/>
            <person name="Baker S."/>
            <person name="Barry K."/>
            <person name="Bills G."/>
            <person name="Bluhm B."/>
            <person name="Cannon C."/>
            <person name="Castanera R."/>
            <person name="Culley D."/>
            <person name="Daum C."/>
            <person name="Ezra D."/>
            <person name="Gonzalez J."/>
            <person name="Henrissat B."/>
            <person name="Kuo A."/>
            <person name="Liang C."/>
            <person name="Lipzen A."/>
            <person name="Lutzoni F."/>
            <person name="Magnuson J."/>
            <person name="Mondo S."/>
            <person name="Nolan M."/>
            <person name="Ohm R."/>
            <person name="Pangilinan J."/>
            <person name="Park H.-J."/>
            <person name="Ramirez L."/>
            <person name="Alfaro M."/>
            <person name="Sun H."/>
            <person name="Tritt A."/>
            <person name="Yoshinaga Y."/>
            <person name="Zwiers L.-H."/>
            <person name="Turgeon B."/>
            <person name="Goodwin S."/>
            <person name="Spatafora J."/>
            <person name="Crous P."/>
            <person name="Grigoriev I."/>
        </authorList>
    </citation>
    <scope>NUCLEOTIDE SEQUENCE</scope>
    <source>
        <strain evidence="2">CBS 121739</strain>
    </source>
</reference>
<accession>A0A6A6VTF6</accession>
<dbReference type="EMBL" id="ML996582">
    <property type="protein sequence ID" value="KAF2753968.1"/>
    <property type="molecule type" value="Genomic_DNA"/>
</dbReference>
<dbReference type="GeneID" id="54486862"/>
<keyword evidence="3" id="KW-1185">Reference proteome</keyword>
<dbReference type="RefSeq" id="XP_033596419.1">
    <property type="nucleotide sequence ID" value="XM_033745808.1"/>
</dbReference>
<protein>
    <submittedName>
        <fullName evidence="2">Uncharacterized protein</fullName>
    </submittedName>
</protein>
<feature type="compositionally biased region" description="Basic and acidic residues" evidence="1">
    <location>
        <begin position="319"/>
        <end position="333"/>
    </location>
</feature>
<proteinExistence type="predicted"/>
<dbReference type="AlphaFoldDB" id="A0A6A6VTF6"/>
<evidence type="ECO:0000313" key="2">
    <source>
        <dbReference type="EMBL" id="KAF2753968.1"/>
    </source>
</evidence>
<evidence type="ECO:0000256" key="1">
    <source>
        <dbReference type="SAM" id="MobiDB-lite"/>
    </source>
</evidence>
<sequence length="511" mass="57256">MYHGTDNIPTWSSNGAALADRLVLERVERDFTHYSERIPTMQQEEFQRRHKMDIEQQRRQDLIEMITKAWKIDKITEFLSPQMTPRRLRTRNTNPNRDIYMNVQEDKLDLALLELLCELAKLTTGRTVDARKMLLKHWALRHPDKDNPRDDENRGLIIEDVAHALSDAKEKSNQSRAILNQDVRSLPLPVETGQGKEKVFSSVDADSTATPVFGGLSSQDHTADATHKRKTIGSVSNSDSIPLKHLGIPTAAEPVPFDRLVPIHTSAKSMAPLHDPSQVGSTRRNVVVATGVPKGGHKTPQVSSAGIKRQTPDALQSSTKEERTDRWISETRKHAPAAHNDIGDADKSPEKESTTVIHSDDSPDSSYQPPKPVGSRRPKRKRSMPKDVPILDSEGPARKTRVVGALHTRSQGPCDEQSLAESWKTVVADSDFPSNDLAPNHELVRWQSDTVDINETQRAYAAAHHGGMSLTEMRMRYTLASTFVDRIDADLNRQFLGLSIYEAEQREAQGE</sequence>
<evidence type="ECO:0000313" key="3">
    <source>
        <dbReference type="Proteomes" id="UP000799437"/>
    </source>
</evidence>
<feature type="region of interest" description="Disordered" evidence="1">
    <location>
        <begin position="291"/>
        <end position="397"/>
    </location>
</feature>
<name>A0A6A6VTF6_9PEZI</name>
<organism evidence="2 3">
    <name type="scientific">Pseudovirgaria hyperparasitica</name>
    <dbReference type="NCBI Taxonomy" id="470096"/>
    <lineage>
        <taxon>Eukaryota</taxon>
        <taxon>Fungi</taxon>
        <taxon>Dikarya</taxon>
        <taxon>Ascomycota</taxon>
        <taxon>Pezizomycotina</taxon>
        <taxon>Dothideomycetes</taxon>
        <taxon>Dothideomycetes incertae sedis</taxon>
        <taxon>Acrospermales</taxon>
        <taxon>Acrospermaceae</taxon>
        <taxon>Pseudovirgaria</taxon>
    </lineage>
</organism>